<keyword evidence="2" id="KW-1185">Reference proteome</keyword>
<reference evidence="1 2" key="1">
    <citation type="journal article" date="2019" name="Nat. Ecol. Evol.">
        <title>Megaphylogeny resolves global patterns of mushroom evolution.</title>
        <authorList>
            <person name="Varga T."/>
            <person name="Krizsan K."/>
            <person name="Foldi C."/>
            <person name="Dima B."/>
            <person name="Sanchez-Garcia M."/>
            <person name="Sanchez-Ramirez S."/>
            <person name="Szollosi G.J."/>
            <person name="Szarkandi J.G."/>
            <person name="Papp V."/>
            <person name="Albert L."/>
            <person name="Andreopoulos W."/>
            <person name="Angelini C."/>
            <person name="Antonin V."/>
            <person name="Barry K.W."/>
            <person name="Bougher N.L."/>
            <person name="Buchanan P."/>
            <person name="Buyck B."/>
            <person name="Bense V."/>
            <person name="Catcheside P."/>
            <person name="Chovatia M."/>
            <person name="Cooper J."/>
            <person name="Damon W."/>
            <person name="Desjardin D."/>
            <person name="Finy P."/>
            <person name="Geml J."/>
            <person name="Haridas S."/>
            <person name="Hughes K."/>
            <person name="Justo A."/>
            <person name="Karasinski D."/>
            <person name="Kautmanova I."/>
            <person name="Kiss B."/>
            <person name="Kocsube S."/>
            <person name="Kotiranta H."/>
            <person name="LaButti K.M."/>
            <person name="Lechner B.E."/>
            <person name="Liimatainen K."/>
            <person name="Lipzen A."/>
            <person name="Lukacs Z."/>
            <person name="Mihaltcheva S."/>
            <person name="Morgado L.N."/>
            <person name="Niskanen T."/>
            <person name="Noordeloos M.E."/>
            <person name="Ohm R.A."/>
            <person name="Ortiz-Santana B."/>
            <person name="Ovrebo C."/>
            <person name="Racz N."/>
            <person name="Riley R."/>
            <person name="Savchenko A."/>
            <person name="Shiryaev A."/>
            <person name="Soop K."/>
            <person name="Spirin V."/>
            <person name="Szebenyi C."/>
            <person name="Tomsovsky M."/>
            <person name="Tulloss R.E."/>
            <person name="Uehling J."/>
            <person name="Grigoriev I.V."/>
            <person name="Vagvolgyi C."/>
            <person name="Papp T."/>
            <person name="Martin F.M."/>
            <person name="Miettinen O."/>
            <person name="Hibbett D.S."/>
            <person name="Nagy L.G."/>
        </authorList>
    </citation>
    <scope>NUCLEOTIDE SEQUENCE [LARGE SCALE GENOMIC DNA]</scope>
    <source>
        <strain evidence="1 2">CBS 309.79</strain>
    </source>
</reference>
<gene>
    <name evidence="1" type="ORF">BDV98DRAFT_517611</name>
</gene>
<evidence type="ECO:0000313" key="1">
    <source>
        <dbReference type="EMBL" id="TFK95436.1"/>
    </source>
</evidence>
<dbReference type="OrthoDB" id="3051317at2759"/>
<accession>A0A5C3Q1I4</accession>
<protein>
    <recommendedName>
        <fullName evidence="3">Retrotransposon gag domain-containing protein</fullName>
    </recommendedName>
</protein>
<proteinExistence type="predicted"/>
<evidence type="ECO:0000313" key="2">
    <source>
        <dbReference type="Proteomes" id="UP000305067"/>
    </source>
</evidence>
<organism evidence="1 2">
    <name type="scientific">Pterulicium gracile</name>
    <dbReference type="NCBI Taxonomy" id="1884261"/>
    <lineage>
        <taxon>Eukaryota</taxon>
        <taxon>Fungi</taxon>
        <taxon>Dikarya</taxon>
        <taxon>Basidiomycota</taxon>
        <taxon>Agaricomycotina</taxon>
        <taxon>Agaricomycetes</taxon>
        <taxon>Agaricomycetidae</taxon>
        <taxon>Agaricales</taxon>
        <taxon>Pleurotineae</taxon>
        <taxon>Pterulaceae</taxon>
        <taxon>Pterulicium</taxon>
    </lineage>
</organism>
<name>A0A5C3Q1I4_9AGAR</name>
<dbReference type="EMBL" id="ML178885">
    <property type="protein sequence ID" value="TFK95436.1"/>
    <property type="molecule type" value="Genomic_DNA"/>
</dbReference>
<dbReference type="STRING" id="1884261.A0A5C3Q1I4"/>
<evidence type="ECO:0008006" key="3">
    <source>
        <dbReference type="Google" id="ProtNLM"/>
    </source>
</evidence>
<sequence>MPQVPTRPDKVYRSAIRAPEPFKGERGAPARLFRVAFKLYAAAQGPVLNTVMKRARNAPVSLVIRSVFPRLDACMFWRNAPCGQGHPTPPSPPFGMHWGTFLEAFKANYEPGDSMTAAKHKLNSLYHRKGTSVADYAACFADLAFRTDCSDVDHQDTFYCQLGPWLKNKVHDAPDSEKRTLAEMIACAVKAEQRMQERAQEVAQENVWAAHYGTGAATQTSKLFTPVPRTFIPFARPAPVAPTPRDPYAMDVNAMRIQATQPTRTMEDWRKYIARKCWGCGATDHRMHNRNHAQETCTHCRRLGHVLGGCKNKILW</sequence>
<dbReference type="AlphaFoldDB" id="A0A5C3Q1I4"/>
<dbReference type="Proteomes" id="UP000305067">
    <property type="component" value="Unassembled WGS sequence"/>
</dbReference>